<dbReference type="PANTHER" id="PTHR35372">
    <property type="entry name" value="ATP BINDING PROTEIN-RELATED"/>
    <property type="match status" value="1"/>
</dbReference>
<dbReference type="AlphaFoldDB" id="A0A1G8YYM7"/>
<keyword evidence="4" id="KW-0067">ATP-binding</keyword>
<keyword evidence="3" id="KW-0347">Helicase</keyword>
<dbReference type="RefSeq" id="WP_066953740.1">
    <property type="nucleotide sequence ID" value="NZ_BCNX01000003.1"/>
</dbReference>
<keyword evidence="7" id="KW-1185">Reference proteome</keyword>
<evidence type="ECO:0000313" key="7">
    <source>
        <dbReference type="Proteomes" id="UP000326500"/>
    </source>
</evidence>
<dbReference type="InterPro" id="IPR036388">
    <property type="entry name" value="WH-like_DNA-bd_sf"/>
</dbReference>
<dbReference type="Proteomes" id="UP000326500">
    <property type="component" value="Unassembled WGS sequence"/>
</dbReference>
<sequence>MTADNLSPDEKIAIGLADGDTLTTVSWWGGFYYNIPASCDLAKECGIPSADEAAADERREQAKRVLFRIAVYCHDKGLEVASNLSRRWSRLPEEIRPTPEEVEHLTKMAKVYRERARRDRNDEILSADQEDLTTGIGLTDIGNSERLIRMYGDDVRYCATLKAWFVWDGRRWEQDETNRMLDLATRTAKAIFLEAATAPNSETVAKWAIKSGSLAARRAMIDGAVHMVPVRADEMDARENLFNCQNGTLDLETFEFREHRREDLLTKIAGVRYDPDATCPLWLEHLKTVFCADEEVIAGFQGMMGYSLLQYNPEQIMSILWGSGKNGKSETLKAIALILGDYATNIEAGTLMQSRHDDAGRARPDVLRLKGARFVTCTEPEQDAILSESLIKSVTGDHKVTARPLYGKPIEFKPGAKIFLATNYLPKIHGTDNGIWRRIWLFPFVAVIPPEKRQPEYGNVLFEQEGPGILNWMIEGLRRYKEQGKLAQPAAVQKATQEYRITSNPVGRFLTECCVIGPREQVGKNDLYEAYLSWCETIGWRSVARNKFGSLMKTLFDDYSDGANRYWIGIRRKTEAELRNCDISAERQAELSERPTPGTDTPDRLSPNFSYTHAREKVGESLSVVSGEDVPPSVFATINTYTWRGGLEKKGARCSVRGCDRKPEWVNEHGEWPLCSVHYNELSLRTKREVRP</sequence>
<dbReference type="GO" id="GO:0005524">
    <property type="term" value="F:ATP binding"/>
    <property type="evidence" value="ECO:0007669"/>
    <property type="project" value="UniProtKB-KW"/>
</dbReference>
<evidence type="ECO:0000256" key="2">
    <source>
        <dbReference type="ARBA" id="ARBA00022801"/>
    </source>
</evidence>
<dbReference type="OrthoDB" id="142922at2157"/>
<dbReference type="GO" id="GO:0016787">
    <property type="term" value="F:hydrolase activity"/>
    <property type="evidence" value="ECO:0007669"/>
    <property type="project" value="UniProtKB-KW"/>
</dbReference>
<dbReference type="GO" id="GO:0004386">
    <property type="term" value="F:helicase activity"/>
    <property type="evidence" value="ECO:0007669"/>
    <property type="project" value="UniProtKB-KW"/>
</dbReference>
<dbReference type="PROSITE" id="PS51206">
    <property type="entry name" value="SF3_HELICASE_1"/>
    <property type="match status" value="1"/>
</dbReference>
<reference evidence="6 7" key="1">
    <citation type="submission" date="2016-10" db="EMBL/GenBank/DDBJ databases">
        <authorList>
            <person name="Varghese N."/>
            <person name="Submissions S."/>
        </authorList>
    </citation>
    <scope>NUCLEOTIDE SEQUENCE [LARGE SCALE GENOMIC DNA]</scope>
    <source>
        <strain evidence="6 7">DSM 2373</strain>
    </source>
</reference>
<dbReference type="STRING" id="2200.GCA_001571405_00018"/>
<organism evidence="6 7">
    <name type="scientific">Methanoculleus thermophilus</name>
    <dbReference type="NCBI Taxonomy" id="2200"/>
    <lineage>
        <taxon>Archaea</taxon>
        <taxon>Methanobacteriati</taxon>
        <taxon>Methanobacteriota</taxon>
        <taxon>Stenosarchaea group</taxon>
        <taxon>Methanomicrobia</taxon>
        <taxon>Methanomicrobiales</taxon>
        <taxon>Methanomicrobiaceae</taxon>
        <taxon>Methanoculleus</taxon>
    </lineage>
</organism>
<dbReference type="Pfam" id="PF03288">
    <property type="entry name" value="Pox_D5"/>
    <property type="match status" value="1"/>
</dbReference>
<dbReference type="Pfam" id="PF19263">
    <property type="entry name" value="DUF5906"/>
    <property type="match status" value="1"/>
</dbReference>
<dbReference type="SMART" id="SM00885">
    <property type="entry name" value="D5_N"/>
    <property type="match status" value="1"/>
</dbReference>
<protein>
    <submittedName>
        <fullName evidence="6">Phage/plasmid primase, P4 family, C-terminal domain-containing protein</fullName>
    </submittedName>
</protein>
<dbReference type="Gene3D" id="3.40.50.300">
    <property type="entry name" value="P-loop containing nucleotide triphosphate hydrolases"/>
    <property type="match status" value="1"/>
</dbReference>
<proteinExistence type="predicted"/>
<dbReference type="InterPro" id="IPR006500">
    <property type="entry name" value="Helicase_put_C_phage/plasmid"/>
</dbReference>
<evidence type="ECO:0000256" key="3">
    <source>
        <dbReference type="ARBA" id="ARBA00022806"/>
    </source>
</evidence>
<dbReference type="InterPro" id="IPR045455">
    <property type="entry name" value="NrS-1_pol-like_helicase"/>
</dbReference>
<dbReference type="SUPFAM" id="SSF46785">
    <property type="entry name" value="Winged helix' DNA-binding domain"/>
    <property type="match status" value="1"/>
</dbReference>
<dbReference type="NCBIfam" id="TIGR01613">
    <property type="entry name" value="primase_Cterm"/>
    <property type="match status" value="1"/>
</dbReference>
<dbReference type="InterPro" id="IPR014818">
    <property type="entry name" value="Phage/plasmid_primase_P4_C"/>
</dbReference>
<evidence type="ECO:0000256" key="1">
    <source>
        <dbReference type="ARBA" id="ARBA00022741"/>
    </source>
</evidence>
<dbReference type="InterPro" id="IPR004968">
    <property type="entry name" value="DNA_primase/NTPase_C"/>
</dbReference>
<dbReference type="Pfam" id="PF08706">
    <property type="entry name" value="D5_N"/>
    <property type="match status" value="1"/>
</dbReference>
<dbReference type="InterPro" id="IPR051620">
    <property type="entry name" value="ORF904-like_C"/>
</dbReference>
<dbReference type="InterPro" id="IPR036390">
    <property type="entry name" value="WH_DNA-bd_sf"/>
</dbReference>
<gene>
    <name evidence="6" type="ORF">SAMN04488571_103277</name>
</gene>
<feature type="domain" description="SF3 helicase" evidence="5">
    <location>
        <begin position="295"/>
        <end position="457"/>
    </location>
</feature>
<name>A0A1G8YYM7_9EURY</name>
<dbReference type="PANTHER" id="PTHR35372:SF2">
    <property type="entry name" value="SF3 HELICASE DOMAIN-CONTAINING PROTEIN"/>
    <property type="match status" value="1"/>
</dbReference>
<dbReference type="InterPro" id="IPR014015">
    <property type="entry name" value="Helicase_SF3_DNA-vir"/>
</dbReference>
<dbReference type="Gene3D" id="1.10.10.10">
    <property type="entry name" value="Winged helix-like DNA-binding domain superfamily/Winged helix DNA-binding domain"/>
    <property type="match status" value="1"/>
</dbReference>
<accession>A0A1G8YYM7</accession>
<keyword evidence="2" id="KW-0378">Hydrolase</keyword>
<evidence type="ECO:0000259" key="5">
    <source>
        <dbReference type="PROSITE" id="PS51206"/>
    </source>
</evidence>
<evidence type="ECO:0000256" key="4">
    <source>
        <dbReference type="ARBA" id="ARBA00022840"/>
    </source>
</evidence>
<dbReference type="EMBL" id="FNFT01000003">
    <property type="protein sequence ID" value="SDK07989.1"/>
    <property type="molecule type" value="Genomic_DNA"/>
</dbReference>
<keyword evidence="1" id="KW-0547">Nucleotide-binding</keyword>
<dbReference type="InterPro" id="IPR027417">
    <property type="entry name" value="P-loop_NTPase"/>
</dbReference>
<evidence type="ECO:0000313" key="6">
    <source>
        <dbReference type="EMBL" id="SDK07989.1"/>
    </source>
</evidence>